<evidence type="ECO:0000313" key="9">
    <source>
        <dbReference type="Proteomes" id="UP001207408"/>
    </source>
</evidence>
<feature type="active site" description="Charge relay system" evidence="5">
    <location>
        <position position="396"/>
    </location>
</feature>
<dbReference type="PROSITE" id="PS00138">
    <property type="entry name" value="SUBTILASE_SER"/>
    <property type="match status" value="1"/>
</dbReference>
<dbReference type="PANTHER" id="PTHR43806:SF67">
    <property type="entry name" value="EGF-LIKE DOMAIN-CONTAINING PROTEIN"/>
    <property type="match status" value="1"/>
</dbReference>
<dbReference type="PIRSF" id="PIRSF037903">
    <property type="entry name" value="Subtilisin_rel_GFO_2223"/>
    <property type="match status" value="1"/>
</dbReference>
<accession>A0AAE3SJF5</accession>
<dbReference type="InterPro" id="IPR023828">
    <property type="entry name" value="Peptidase_S8_Ser-AS"/>
</dbReference>
<keyword evidence="4 5" id="KW-0720">Serine protease</keyword>
<dbReference type="NCBIfam" id="TIGR04183">
    <property type="entry name" value="Por_Secre_tail"/>
    <property type="match status" value="1"/>
</dbReference>
<dbReference type="CDD" id="cd07493">
    <property type="entry name" value="Peptidases_S8_9"/>
    <property type="match status" value="1"/>
</dbReference>
<keyword evidence="3 5" id="KW-0378">Hydrolase</keyword>
<evidence type="ECO:0000256" key="4">
    <source>
        <dbReference type="ARBA" id="ARBA00022825"/>
    </source>
</evidence>
<dbReference type="GO" id="GO:0004252">
    <property type="term" value="F:serine-type endopeptidase activity"/>
    <property type="evidence" value="ECO:0007669"/>
    <property type="project" value="UniProtKB-UniRule"/>
</dbReference>
<feature type="active site" description="Charge relay system" evidence="5">
    <location>
        <position position="177"/>
    </location>
</feature>
<dbReference type="Pfam" id="PF00082">
    <property type="entry name" value="Peptidase_S8"/>
    <property type="match status" value="1"/>
</dbReference>
<feature type="active site" description="Charge relay system" evidence="5">
    <location>
        <position position="218"/>
    </location>
</feature>
<dbReference type="RefSeq" id="WP_301198790.1">
    <property type="nucleotide sequence ID" value="NZ_JAPDPI010000011.1"/>
</dbReference>
<evidence type="ECO:0000259" key="6">
    <source>
        <dbReference type="Pfam" id="PF00082"/>
    </source>
</evidence>
<comment type="caution">
    <text evidence="8">The sequence shown here is derived from an EMBL/GenBank/DDBJ whole genome shotgun (WGS) entry which is preliminary data.</text>
</comment>
<dbReference type="Proteomes" id="UP001207408">
    <property type="component" value="Unassembled WGS sequence"/>
</dbReference>
<evidence type="ECO:0000256" key="1">
    <source>
        <dbReference type="ARBA" id="ARBA00011073"/>
    </source>
</evidence>
<evidence type="ECO:0000256" key="3">
    <source>
        <dbReference type="ARBA" id="ARBA00022801"/>
    </source>
</evidence>
<dbReference type="InterPro" id="IPR015500">
    <property type="entry name" value="Peptidase_S8_subtilisin-rel"/>
</dbReference>
<dbReference type="InterPro" id="IPR050131">
    <property type="entry name" value="Peptidase_S8_subtilisin-like"/>
</dbReference>
<feature type="domain" description="Peptidase S8/S53" evidence="6">
    <location>
        <begin position="168"/>
        <end position="442"/>
    </location>
</feature>
<dbReference type="PROSITE" id="PS51892">
    <property type="entry name" value="SUBTILASE"/>
    <property type="match status" value="1"/>
</dbReference>
<dbReference type="PANTHER" id="PTHR43806">
    <property type="entry name" value="PEPTIDASE S8"/>
    <property type="match status" value="1"/>
</dbReference>
<dbReference type="EMBL" id="JAPDPI010000011">
    <property type="protein sequence ID" value="MCW3805419.1"/>
    <property type="molecule type" value="Genomic_DNA"/>
</dbReference>
<keyword evidence="2 5" id="KW-0645">Protease</keyword>
<evidence type="ECO:0000313" key="8">
    <source>
        <dbReference type="EMBL" id="MCW3805419.1"/>
    </source>
</evidence>
<evidence type="ECO:0000256" key="2">
    <source>
        <dbReference type="ARBA" id="ARBA00022670"/>
    </source>
</evidence>
<dbReference type="InterPro" id="IPR026444">
    <property type="entry name" value="Secre_tail"/>
</dbReference>
<dbReference type="AlphaFoldDB" id="A0AAE3SJF5"/>
<dbReference type="InterPro" id="IPR000209">
    <property type="entry name" value="Peptidase_S8/S53_dom"/>
</dbReference>
<keyword evidence="9" id="KW-1185">Reference proteome</keyword>
<feature type="domain" description="Secretion system C-terminal sorting" evidence="7">
    <location>
        <begin position="466"/>
        <end position="538"/>
    </location>
</feature>
<comment type="similarity">
    <text evidence="1 5">Belongs to the peptidase S8 family.</text>
</comment>
<name>A0AAE3SJF5_9BACT</name>
<gene>
    <name evidence="8" type="ORF">OM074_07250</name>
</gene>
<reference evidence="8" key="1">
    <citation type="submission" date="2022-10" db="EMBL/GenBank/DDBJ databases">
        <authorList>
            <person name="Yu W.X."/>
        </authorList>
    </citation>
    <scope>NUCLEOTIDE SEQUENCE</scope>
    <source>
        <strain evidence="8">D04</strain>
    </source>
</reference>
<dbReference type="InterPro" id="IPR017317">
    <property type="entry name" value="Pept_S8_subtilisin_bacteroid-2"/>
</dbReference>
<protein>
    <submittedName>
        <fullName evidence="8">S8 family serine peptidase</fullName>
    </submittedName>
</protein>
<dbReference type="Pfam" id="PF18962">
    <property type="entry name" value="Por_Secre_tail"/>
    <property type="match status" value="1"/>
</dbReference>
<evidence type="ECO:0000259" key="7">
    <source>
        <dbReference type="Pfam" id="PF18962"/>
    </source>
</evidence>
<sequence length="541" mass="59738">MKSYIANIVTLLLALVYSELNAQKYFVSFTDKANNEFTLSAPEEFLSTKAIERRTKYNIALSEEDLPVSTFYLDSLKKMGVHILWPSKWLNGAIIETYNTTLIDTIDRVSFISKAQLIWKSTSGKTIQKFPDQPINTFLKSATETYGLALDQTQTVNGHLLHQEGYQGEGMYIAVIDNGFGNVNTLSSFTHLWSNNQITGAIDFVEPGSDIYNSYYTHGTAVLSIMAGFIENEYKGTAPDAKYLLLRSEDNRSEYPIEEYNWVIAAEYADSAGVDVINSSLGYYEFDDASFNYSYSDMDGQSTTCVKGAEIAFSKGMLVVCSAGNEGVLDWKYIITPSDGEHVMAVGAIQPDSIVANFSSYGPSSDGRVKPDVCAMGYLNAIQSTSDLITRGNGTSFSSPVAAGLAACLWQTNQNLSNQEVLNLIRQSGNKYTSPDNRFGYGIPDFFAAANLDNAIRTNDKDNLQVFPNPFSSQLHIIKLANPLGKAVLTIYDVTGNVVSRKNTNGQQKITFDGLNDLPHGIYILEIIESSGKYTYKLFKE</sequence>
<evidence type="ECO:0000256" key="5">
    <source>
        <dbReference type="PROSITE-ProRule" id="PRU01240"/>
    </source>
</evidence>
<dbReference type="PRINTS" id="PR00723">
    <property type="entry name" value="SUBTILISIN"/>
</dbReference>
<dbReference type="GO" id="GO:0006508">
    <property type="term" value="P:proteolysis"/>
    <property type="evidence" value="ECO:0007669"/>
    <property type="project" value="UniProtKB-KW"/>
</dbReference>
<dbReference type="SUPFAM" id="SSF52743">
    <property type="entry name" value="Subtilisin-like"/>
    <property type="match status" value="1"/>
</dbReference>
<dbReference type="InterPro" id="IPR036852">
    <property type="entry name" value="Peptidase_S8/S53_dom_sf"/>
</dbReference>
<organism evidence="8 9">
    <name type="scientific">Plebeiibacterium marinum</name>
    <dbReference type="NCBI Taxonomy" id="2992111"/>
    <lineage>
        <taxon>Bacteria</taxon>
        <taxon>Pseudomonadati</taxon>
        <taxon>Bacteroidota</taxon>
        <taxon>Bacteroidia</taxon>
        <taxon>Marinilabiliales</taxon>
        <taxon>Marinilabiliaceae</taxon>
        <taxon>Plebeiibacterium</taxon>
    </lineage>
</organism>
<dbReference type="Gene3D" id="3.40.50.200">
    <property type="entry name" value="Peptidase S8/S53 domain"/>
    <property type="match status" value="1"/>
</dbReference>
<proteinExistence type="inferred from homology"/>